<accession>A0A511XNC4</accession>
<name>A0A511XNC4_9PROT</name>
<comment type="caution">
    <text evidence="1">The sequence shown here is derived from an EMBL/GenBank/DDBJ whole genome shotgun (WGS) entry which is preliminary data.</text>
</comment>
<organism evidence="1 2">
    <name type="scientific">Acetobacter oeni</name>
    <dbReference type="NCBI Taxonomy" id="304077"/>
    <lineage>
        <taxon>Bacteria</taxon>
        <taxon>Pseudomonadati</taxon>
        <taxon>Pseudomonadota</taxon>
        <taxon>Alphaproteobacteria</taxon>
        <taxon>Acetobacterales</taxon>
        <taxon>Acetobacteraceae</taxon>
        <taxon>Acetobacter</taxon>
    </lineage>
</organism>
<reference evidence="1 2" key="1">
    <citation type="submission" date="2019-07" db="EMBL/GenBank/DDBJ databases">
        <title>Whole genome shotgun sequence of Acetobacter oeni NBRC 105207.</title>
        <authorList>
            <person name="Hosoyama A."/>
            <person name="Uohara A."/>
            <person name="Ohji S."/>
            <person name="Ichikawa N."/>
        </authorList>
    </citation>
    <scope>NUCLEOTIDE SEQUENCE [LARGE SCALE GENOMIC DNA]</scope>
    <source>
        <strain evidence="1 2">NBRC 105207</strain>
    </source>
</reference>
<dbReference type="RefSeq" id="WP_146890944.1">
    <property type="nucleotide sequence ID" value="NZ_BJYG01000042.1"/>
</dbReference>
<dbReference type="OrthoDB" id="9802385at2"/>
<dbReference type="AlphaFoldDB" id="A0A511XNC4"/>
<evidence type="ECO:0000313" key="1">
    <source>
        <dbReference type="EMBL" id="GEN64444.1"/>
    </source>
</evidence>
<protein>
    <recommendedName>
        <fullName evidence="3">Phosphohydrolase</fullName>
    </recommendedName>
</protein>
<proteinExistence type="predicted"/>
<dbReference type="SUPFAM" id="SSF109604">
    <property type="entry name" value="HD-domain/PDEase-like"/>
    <property type="match status" value="1"/>
</dbReference>
<evidence type="ECO:0000313" key="2">
    <source>
        <dbReference type="Proteomes" id="UP000321746"/>
    </source>
</evidence>
<dbReference type="Pfam" id="PF13328">
    <property type="entry name" value="HD_4"/>
    <property type="match status" value="1"/>
</dbReference>
<gene>
    <name evidence="1" type="ORF">AOE01nite_26680</name>
</gene>
<keyword evidence="2" id="KW-1185">Reference proteome</keyword>
<dbReference type="Proteomes" id="UP000321746">
    <property type="component" value="Unassembled WGS sequence"/>
</dbReference>
<dbReference type="Gene3D" id="1.10.3210.10">
    <property type="entry name" value="Hypothetical protein af1432"/>
    <property type="match status" value="1"/>
</dbReference>
<dbReference type="PANTHER" id="PTHR46246">
    <property type="entry name" value="GUANOSINE-3',5'-BIS(DIPHOSPHATE) 3'-PYROPHOSPHOHYDROLASE MESH1"/>
    <property type="match status" value="1"/>
</dbReference>
<dbReference type="EMBL" id="BJYG01000042">
    <property type="protein sequence ID" value="GEN64444.1"/>
    <property type="molecule type" value="Genomic_DNA"/>
</dbReference>
<dbReference type="InterPro" id="IPR052194">
    <property type="entry name" value="MESH1"/>
</dbReference>
<evidence type="ECO:0008006" key="3">
    <source>
        <dbReference type="Google" id="ProtNLM"/>
    </source>
</evidence>
<dbReference type="PANTHER" id="PTHR46246:SF1">
    <property type="entry name" value="GUANOSINE-3',5'-BIS(DIPHOSPHATE) 3'-PYROPHOSPHOHYDROLASE MESH1"/>
    <property type="match status" value="1"/>
</dbReference>
<dbReference type="GO" id="GO:0008893">
    <property type="term" value="F:guanosine-3',5'-bis(diphosphate) 3'-diphosphatase activity"/>
    <property type="evidence" value="ECO:0007669"/>
    <property type="project" value="TreeGrafter"/>
</dbReference>
<sequence>MPDQKRWTRLTDALGWAIALHGEQERKGAGTPYIAHLLAVTGLVLEYGGDEDQAIAAALHDAIEDQGITRQMIADRFGSRVADIVQGCTDAETLPKPPWRERKETYIAALEHKNSDTLFVSCADKLHNVRTIIADYHQVDDDVFTRFRGGKDGTLWYYTALADVYARRLPGTLAAELSFAVKTLQEACTRSGTA</sequence>